<sequence>MGPSFLLNTTVTMATILDLLVPLGGETREHVSYSASLPYRHHMVTAWFQPVFFIELFLLYHCGSISLFRTRYQVAMLSSAFRSAITGSNRSVSGISLVTLPISRPLDSIHLQTMLPPCIKMLL</sequence>
<evidence type="ECO:0000256" key="1">
    <source>
        <dbReference type="SAM" id="Phobius"/>
    </source>
</evidence>
<accession>A0A9P4N7H3</accession>
<evidence type="ECO:0000313" key="3">
    <source>
        <dbReference type="Proteomes" id="UP000800093"/>
    </source>
</evidence>
<keyword evidence="3" id="KW-1185">Reference proteome</keyword>
<reference evidence="3" key="1">
    <citation type="journal article" date="2020" name="Stud. Mycol.">
        <title>101 Dothideomycetes genomes: A test case for predicting lifestyles and emergence of pathogens.</title>
        <authorList>
            <person name="Haridas S."/>
            <person name="Albert R."/>
            <person name="Binder M."/>
            <person name="Bloem J."/>
            <person name="LaButti K."/>
            <person name="Salamov A."/>
            <person name="Andreopoulos B."/>
            <person name="Baker S."/>
            <person name="Barry K."/>
            <person name="Bills G."/>
            <person name="Bluhm B."/>
            <person name="Cannon C."/>
            <person name="Castanera R."/>
            <person name="Culley D."/>
            <person name="Daum C."/>
            <person name="Ezra D."/>
            <person name="Gonzalez J."/>
            <person name="Henrissat B."/>
            <person name="Kuo A."/>
            <person name="Liang C."/>
            <person name="Lipzen A."/>
            <person name="Lutzoni F."/>
            <person name="Magnuson J."/>
            <person name="Mondo S."/>
            <person name="Nolan M."/>
            <person name="Ohm R."/>
            <person name="Pangilinan J."/>
            <person name="Park H.-J."/>
            <person name="Ramirez L."/>
            <person name="Alfaro M."/>
            <person name="Sun H."/>
            <person name="Tritt A."/>
            <person name="Yoshinaga Y."/>
            <person name="Zwiers L.-H."/>
            <person name="Turgeon B."/>
            <person name="Goodwin S."/>
            <person name="Spatafora J."/>
            <person name="Crous P."/>
            <person name="Grigoriev I."/>
        </authorList>
    </citation>
    <scope>NUCLEOTIDE SEQUENCE [LARGE SCALE GENOMIC DNA]</scope>
    <source>
        <strain evidence="3">CBS 304.66</strain>
    </source>
</reference>
<comment type="caution">
    <text evidence="2">The sequence shown here is derived from an EMBL/GenBank/DDBJ whole genome shotgun (WGS) entry which is preliminary data.</text>
</comment>
<name>A0A9P4N7H3_9PLEO</name>
<dbReference type="EMBL" id="ML986645">
    <property type="protein sequence ID" value="KAF2262046.1"/>
    <property type="molecule type" value="Genomic_DNA"/>
</dbReference>
<dbReference type="Proteomes" id="UP000800093">
    <property type="component" value="Unassembled WGS sequence"/>
</dbReference>
<dbReference type="AlphaFoldDB" id="A0A9P4N7H3"/>
<keyword evidence="1" id="KW-0812">Transmembrane</keyword>
<gene>
    <name evidence="2" type="ORF">CC78DRAFT_326029</name>
</gene>
<feature type="transmembrane region" description="Helical" evidence="1">
    <location>
        <begin position="47"/>
        <end position="68"/>
    </location>
</feature>
<proteinExistence type="predicted"/>
<keyword evidence="1" id="KW-0472">Membrane</keyword>
<organism evidence="2 3">
    <name type="scientific">Lojkania enalia</name>
    <dbReference type="NCBI Taxonomy" id="147567"/>
    <lineage>
        <taxon>Eukaryota</taxon>
        <taxon>Fungi</taxon>
        <taxon>Dikarya</taxon>
        <taxon>Ascomycota</taxon>
        <taxon>Pezizomycotina</taxon>
        <taxon>Dothideomycetes</taxon>
        <taxon>Pleosporomycetidae</taxon>
        <taxon>Pleosporales</taxon>
        <taxon>Pleosporales incertae sedis</taxon>
        <taxon>Lojkania</taxon>
    </lineage>
</organism>
<evidence type="ECO:0000313" key="2">
    <source>
        <dbReference type="EMBL" id="KAF2262046.1"/>
    </source>
</evidence>
<keyword evidence="1" id="KW-1133">Transmembrane helix</keyword>
<protein>
    <submittedName>
        <fullName evidence="2">Uncharacterized protein</fullName>
    </submittedName>
</protein>